<keyword evidence="4" id="KW-0804">Transcription</keyword>
<reference evidence="11" key="2">
    <citation type="submission" date="2019-10" db="EMBL/GenBank/DDBJ databases">
        <title>A de novo genome assembly of a pear dwarfing rootstock.</title>
        <authorList>
            <person name="Wang F."/>
            <person name="Wang J."/>
            <person name="Li S."/>
            <person name="Zhang Y."/>
            <person name="Fang M."/>
            <person name="Ma L."/>
            <person name="Zhao Y."/>
            <person name="Jiang S."/>
        </authorList>
    </citation>
    <scope>NUCLEOTIDE SEQUENCE [LARGE SCALE GENOMIC DNA]</scope>
</reference>
<dbReference type="Gene3D" id="1.10.10.60">
    <property type="entry name" value="Homeodomain-like"/>
    <property type="match status" value="1"/>
</dbReference>
<evidence type="ECO:0000256" key="6">
    <source>
        <dbReference type="PROSITE-ProRule" id="PRU00169"/>
    </source>
</evidence>
<proteinExistence type="predicted"/>
<keyword evidence="5" id="KW-0539">Nucleus</keyword>
<dbReference type="Gene3D" id="3.40.50.2300">
    <property type="match status" value="1"/>
</dbReference>
<dbReference type="GO" id="GO:0000160">
    <property type="term" value="P:phosphorelay signal transduction system"/>
    <property type="evidence" value="ECO:0007669"/>
    <property type="project" value="UniProtKB-KW"/>
</dbReference>
<evidence type="ECO:0000313" key="10">
    <source>
        <dbReference type="EMBL" id="KAB2624227.1"/>
    </source>
</evidence>
<evidence type="ECO:0000313" key="11">
    <source>
        <dbReference type="Proteomes" id="UP000327157"/>
    </source>
</evidence>
<evidence type="ECO:0000256" key="8">
    <source>
        <dbReference type="SAM" id="SignalP"/>
    </source>
</evidence>
<feature type="compositionally biased region" description="Basic and acidic residues" evidence="7">
    <location>
        <begin position="287"/>
        <end position="304"/>
    </location>
</feature>
<evidence type="ECO:0000256" key="1">
    <source>
        <dbReference type="ARBA" id="ARBA00004123"/>
    </source>
</evidence>
<gene>
    <name evidence="10" type="ORF">D8674_015887</name>
</gene>
<dbReference type="Proteomes" id="UP000327157">
    <property type="component" value="Chromosome 16"/>
</dbReference>
<dbReference type="GO" id="GO:0003677">
    <property type="term" value="F:DNA binding"/>
    <property type="evidence" value="ECO:0007669"/>
    <property type="project" value="InterPro"/>
</dbReference>
<dbReference type="InterPro" id="IPR011006">
    <property type="entry name" value="CheY-like_superfamily"/>
</dbReference>
<feature type="chain" id="PRO_5024359705" description="Response regulatory domain-containing protein" evidence="8">
    <location>
        <begin position="25"/>
        <end position="819"/>
    </location>
</feature>
<organism evidence="10 11">
    <name type="scientific">Pyrus ussuriensis x Pyrus communis</name>
    <dbReference type="NCBI Taxonomy" id="2448454"/>
    <lineage>
        <taxon>Eukaryota</taxon>
        <taxon>Viridiplantae</taxon>
        <taxon>Streptophyta</taxon>
        <taxon>Embryophyta</taxon>
        <taxon>Tracheophyta</taxon>
        <taxon>Spermatophyta</taxon>
        <taxon>Magnoliopsida</taxon>
        <taxon>eudicotyledons</taxon>
        <taxon>Gunneridae</taxon>
        <taxon>Pentapetalae</taxon>
        <taxon>rosids</taxon>
        <taxon>fabids</taxon>
        <taxon>Rosales</taxon>
        <taxon>Rosaceae</taxon>
        <taxon>Amygdaloideae</taxon>
        <taxon>Maleae</taxon>
        <taxon>Pyrus</taxon>
    </lineage>
</organism>
<dbReference type="OrthoDB" id="1743485at2759"/>
<evidence type="ECO:0000259" key="9">
    <source>
        <dbReference type="PROSITE" id="PS50110"/>
    </source>
</evidence>
<dbReference type="CDD" id="cd17584">
    <property type="entry name" value="REC_typeB_ARR-like"/>
    <property type="match status" value="1"/>
</dbReference>
<dbReference type="InterPro" id="IPR009057">
    <property type="entry name" value="Homeodomain-like_sf"/>
</dbReference>
<comment type="caution">
    <text evidence="10">The sequence shown here is derived from an EMBL/GenBank/DDBJ whole genome shotgun (WGS) entry which is preliminary data.</text>
</comment>
<sequence length="819" mass="91137">MSLIQASGSRAFSVALSFVVIVLASMEDMSPKESNGLPSFAHGLQILVVDHDTLSLMGTASTLEKYSFKVATTALASVALSKIREQKDHYDLVMANINMPDKHRFSFLRVLHNNKIPVIFMSSEVNMNVAKKALAEGACFFLQKPISLEDLKNVWQHVYRKVRNPRKDTHKPNCAKKIDEAGTVLIPPSGGIRIHEVADVCRSTAVHDLRLDAQDTRSLRCKSGKVRRGEGNRQRELQCSRTEQQIATENHTKGAFGIKRPVGDKEEQEKAKKVRLNIEQTVSGSTNKDEEGKENKDCNGSSEDRRCRTIWTPELHLKFTAALSALGDQNARPKLILKWMNVPNITLRQVASHLQKYRKQVQEIQEAGTTSLPSLSRPYSWNSRNEFPPARKTSLVCRPYEQGTSSSGAQGNPTQLMTPNSFTGFNDYGRQNLYTEHRVMSHNTNHQSESLYDFYLRTQGKFENLDQILETNSFTLGADMNEIERNQPLGLEEIMFKASERNLQSTNYMTPEFGSPYIPANTFQVLNASVSMNQAQNYCPEPTAPFNAQNQDHFSAEATRTAEVGLNQAQFYAPAPTTPINSQNQSHFSAEATRTTEVGMNQAQFYAPAPTTPINSQHQCHFSAEATRTTEVGMNQAQYYAPAPTTPINSQNQNHFSAEATGTTEVGMNQAQFYAPALTTPINSQNQNYFSADVMGTTEAGMNQPQYYTPAPTAPLYFQSQNHFSAEVTGTTDVLEVVPEQIPSVNATNAETFPSNFTGGSQELDAAAREAHPASSNNNQPMSEYDDLLKLLEEDPEKFNWFEPFDSAPNAGDANCCRE</sequence>
<keyword evidence="8" id="KW-0732">Signal</keyword>
<dbReference type="PROSITE" id="PS50110">
    <property type="entry name" value="RESPONSE_REGULATORY"/>
    <property type="match status" value="1"/>
</dbReference>
<protein>
    <recommendedName>
        <fullName evidence="9">Response regulatory domain-containing protein</fullName>
    </recommendedName>
</protein>
<keyword evidence="2" id="KW-0902">Two-component regulatory system</keyword>
<reference evidence="10 11" key="3">
    <citation type="submission" date="2019-11" db="EMBL/GenBank/DDBJ databases">
        <title>A de novo genome assembly of a pear dwarfing rootstock.</title>
        <authorList>
            <person name="Wang F."/>
            <person name="Wang J."/>
            <person name="Li S."/>
            <person name="Zhang Y."/>
            <person name="Fang M."/>
            <person name="Ma L."/>
            <person name="Zhao Y."/>
            <person name="Jiang S."/>
        </authorList>
    </citation>
    <scope>NUCLEOTIDE SEQUENCE [LARGE SCALE GENOMIC DNA]</scope>
    <source>
        <strain evidence="10">S2</strain>
        <tissue evidence="10">Leaf</tissue>
    </source>
</reference>
<name>A0A5N5HBD7_9ROSA</name>
<dbReference type="NCBIfam" id="TIGR01557">
    <property type="entry name" value="myb_SHAQKYF"/>
    <property type="match status" value="1"/>
</dbReference>
<keyword evidence="11" id="KW-1185">Reference proteome</keyword>
<dbReference type="SUPFAM" id="SSF46689">
    <property type="entry name" value="Homeodomain-like"/>
    <property type="match status" value="1"/>
</dbReference>
<dbReference type="EMBL" id="SMOL01000160">
    <property type="protein sequence ID" value="KAB2624227.1"/>
    <property type="molecule type" value="Genomic_DNA"/>
</dbReference>
<evidence type="ECO:0000256" key="2">
    <source>
        <dbReference type="ARBA" id="ARBA00023012"/>
    </source>
</evidence>
<feature type="region of interest" description="Disordered" evidence="7">
    <location>
        <begin position="279"/>
        <end position="304"/>
    </location>
</feature>
<accession>A0A5N5HBD7</accession>
<dbReference type="GO" id="GO:0005634">
    <property type="term" value="C:nucleus"/>
    <property type="evidence" value="ECO:0007669"/>
    <property type="project" value="UniProtKB-SubCell"/>
</dbReference>
<evidence type="ECO:0000256" key="7">
    <source>
        <dbReference type="SAM" id="MobiDB-lite"/>
    </source>
</evidence>
<dbReference type="FunFam" id="1.10.10.60:FF:000007">
    <property type="entry name" value="Two-component response regulator"/>
    <property type="match status" value="1"/>
</dbReference>
<comment type="caution">
    <text evidence="6">Lacks conserved residue(s) required for the propagation of feature annotation.</text>
</comment>
<keyword evidence="3" id="KW-0805">Transcription regulation</keyword>
<dbReference type="InterPro" id="IPR001789">
    <property type="entry name" value="Sig_transdc_resp-reg_receiver"/>
</dbReference>
<feature type="signal peptide" evidence="8">
    <location>
        <begin position="1"/>
        <end position="24"/>
    </location>
</feature>
<evidence type="ECO:0000256" key="3">
    <source>
        <dbReference type="ARBA" id="ARBA00023015"/>
    </source>
</evidence>
<dbReference type="InterPro" id="IPR006447">
    <property type="entry name" value="Myb_dom_plants"/>
</dbReference>
<dbReference type="Pfam" id="PF00072">
    <property type="entry name" value="Response_reg"/>
    <property type="match status" value="1"/>
</dbReference>
<dbReference type="SMART" id="SM00448">
    <property type="entry name" value="REC"/>
    <property type="match status" value="1"/>
</dbReference>
<evidence type="ECO:0000256" key="4">
    <source>
        <dbReference type="ARBA" id="ARBA00023163"/>
    </source>
</evidence>
<feature type="domain" description="Response regulatory" evidence="9">
    <location>
        <begin position="45"/>
        <end position="159"/>
    </location>
</feature>
<dbReference type="GO" id="GO:0009736">
    <property type="term" value="P:cytokinin-activated signaling pathway"/>
    <property type="evidence" value="ECO:0007669"/>
    <property type="project" value="InterPro"/>
</dbReference>
<dbReference type="SUPFAM" id="SSF52172">
    <property type="entry name" value="CheY-like"/>
    <property type="match status" value="1"/>
</dbReference>
<comment type="subcellular location">
    <subcellularLocation>
        <location evidence="1">Nucleus</location>
    </subcellularLocation>
</comment>
<reference evidence="10 11" key="1">
    <citation type="submission" date="2019-09" db="EMBL/GenBank/DDBJ databases">
        <authorList>
            <person name="Ou C."/>
        </authorList>
    </citation>
    <scope>NUCLEOTIDE SEQUENCE [LARGE SCALE GENOMIC DNA]</scope>
    <source>
        <strain evidence="10">S2</strain>
        <tissue evidence="10">Leaf</tissue>
    </source>
</reference>
<dbReference type="PANTHER" id="PTHR43874">
    <property type="entry name" value="TWO-COMPONENT RESPONSE REGULATOR"/>
    <property type="match status" value="1"/>
</dbReference>
<dbReference type="PANTHER" id="PTHR43874:SF87">
    <property type="entry name" value="HTH MYB-TYPE DOMAIN-CONTAINING PROTEIN"/>
    <property type="match status" value="1"/>
</dbReference>
<dbReference type="AlphaFoldDB" id="A0A5N5HBD7"/>
<evidence type="ECO:0000256" key="5">
    <source>
        <dbReference type="ARBA" id="ARBA00023242"/>
    </source>
</evidence>
<dbReference type="InterPro" id="IPR045279">
    <property type="entry name" value="ARR-like"/>
</dbReference>